<evidence type="ECO:0000313" key="2">
    <source>
        <dbReference type="EMBL" id="NJX17626.1"/>
    </source>
</evidence>
<dbReference type="Proteomes" id="UP000760545">
    <property type="component" value="Unassembled WGS sequence"/>
</dbReference>
<name>A0ABX1DN49_9FLAO</name>
<dbReference type="EMBL" id="JAAVJS010000870">
    <property type="protein sequence ID" value="NJX17626.1"/>
    <property type="molecule type" value="Genomic_DNA"/>
</dbReference>
<feature type="domain" description="3-dehydroquinate synthase N-terminal" evidence="1">
    <location>
        <begin position="34"/>
        <end position="77"/>
    </location>
</feature>
<dbReference type="Gene3D" id="3.40.50.1970">
    <property type="match status" value="1"/>
</dbReference>
<comment type="caution">
    <text evidence="2">The sequence shown here is derived from an EMBL/GenBank/DDBJ whole genome shotgun (WGS) entry which is preliminary data.</text>
</comment>
<feature type="non-terminal residue" evidence="2">
    <location>
        <position position="78"/>
    </location>
</feature>
<evidence type="ECO:0000259" key="1">
    <source>
        <dbReference type="Pfam" id="PF01761"/>
    </source>
</evidence>
<reference evidence="2 3" key="1">
    <citation type="submission" date="2020-03" db="EMBL/GenBank/DDBJ databases">
        <title>Tamlana sp. nov, isolated from XXX.</title>
        <authorList>
            <person name="Cao W.R."/>
        </authorList>
    </citation>
    <scope>NUCLEOTIDE SEQUENCE [LARGE SCALE GENOMIC DNA]</scope>
    <source>
        <strain evidence="2 3">HST1-43</strain>
    </source>
</reference>
<organism evidence="2 3">
    <name type="scientific">Tamlana crocina</name>
    <dbReference type="NCBI Taxonomy" id="393006"/>
    <lineage>
        <taxon>Bacteria</taxon>
        <taxon>Pseudomonadati</taxon>
        <taxon>Bacteroidota</taxon>
        <taxon>Flavobacteriia</taxon>
        <taxon>Flavobacteriales</taxon>
        <taxon>Flavobacteriaceae</taxon>
        <taxon>Tamlana</taxon>
    </lineage>
</organism>
<dbReference type="GO" id="GO:0003856">
    <property type="term" value="F:3-dehydroquinate synthase activity"/>
    <property type="evidence" value="ECO:0007669"/>
    <property type="project" value="UniProtKB-EC"/>
</dbReference>
<proteinExistence type="predicted"/>
<dbReference type="InterPro" id="IPR030960">
    <property type="entry name" value="DHQS/DOIS_N"/>
</dbReference>
<dbReference type="Pfam" id="PF01761">
    <property type="entry name" value="DHQ_synthase"/>
    <property type="match status" value="1"/>
</dbReference>
<accession>A0ABX1DN49</accession>
<evidence type="ECO:0000313" key="3">
    <source>
        <dbReference type="Proteomes" id="UP000760545"/>
    </source>
</evidence>
<dbReference type="EC" id="4.2.3.4" evidence="2"/>
<dbReference type="SUPFAM" id="SSF56796">
    <property type="entry name" value="Dehydroquinate synthase-like"/>
    <property type="match status" value="1"/>
</dbReference>
<gene>
    <name evidence="2" type="primary">aroB</name>
    <name evidence="2" type="ORF">HC176_19335</name>
</gene>
<keyword evidence="2" id="KW-0456">Lyase</keyword>
<protein>
    <submittedName>
        <fullName evidence="2">3-dehydroquinate synthase</fullName>
        <ecNumber evidence="2">4.2.3.4</ecNumber>
    </submittedName>
</protein>
<sequence length="78" mass="8467">MIDRGLLEKTPGLQKKIRTYCEDILQLEDLPTPIILPGGEESKNNLDHVTSVLDQINKNGISRHSFVVAIGGGAVLDA</sequence>
<keyword evidence="3" id="KW-1185">Reference proteome</keyword>